<organism evidence="1 2">
    <name type="scientific">Mycolicibacterium frederiksbergense</name>
    <dbReference type="NCBI Taxonomy" id="117567"/>
    <lineage>
        <taxon>Bacteria</taxon>
        <taxon>Bacillati</taxon>
        <taxon>Actinomycetota</taxon>
        <taxon>Actinomycetes</taxon>
        <taxon>Mycobacteriales</taxon>
        <taxon>Mycobacteriaceae</taxon>
        <taxon>Mycolicibacterium</taxon>
    </lineage>
</organism>
<name>A0A6H0S014_9MYCO</name>
<dbReference type="AlphaFoldDB" id="A0A6H0S014"/>
<dbReference type="Proteomes" id="UP000501849">
    <property type="component" value="Plasmid unnamed2"/>
</dbReference>
<geneLocation type="plasmid" evidence="1 2">
    <name>unnamed2</name>
</geneLocation>
<dbReference type="KEGG" id="mfre:EXE63_01970"/>
<dbReference type="EMBL" id="CP038798">
    <property type="protein sequence ID" value="QIV79819.1"/>
    <property type="molecule type" value="Genomic_DNA"/>
</dbReference>
<proteinExistence type="predicted"/>
<reference evidence="1 2" key="1">
    <citation type="submission" date="2019-04" db="EMBL/GenBank/DDBJ databases">
        <title>Draft, Whole-Genome Sequence of the Anthracene-degrading Mycobacterium frederiksbergense LB501T, Isolated from a Polycyclic Aromatic Hydrocarbon (PAH)-Contaminated Soil.</title>
        <authorList>
            <person name="Augelletti F."/>
        </authorList>
    </citation>
    <scope>NUCLEOTIDE SEQUENCE [LARGE SCALE GENOMIC DNA]</scope>
    <source>
        <strain evidence="1 2">LB 501T</strain>
        <plasmid evidence="1 2">unnamed2</plasmid>
    </source>
</reference>
<gene>
    <name evidence="1" type="ORF">EXE63_01970</name>
</gene>
<keyword evidence="2" id="KW-1185">Reference proteome</keyword>
<evidence type="ECO:0000313" key="1">
    <source>
        <dbReference type="EMBL" id="QIV79819.1"/>
    </source>
</evidence>
<sequence length="521" mass="55808">MTKRVRLGNERIGGGGSCTARDTVAAARSAPTGQPEDPQTAIRRMLKRLPHHDYALLAARGWTLRPASAPVTARQLGVSAVHVQRQTPRAYARLHDLLAEPAHAIVGEYATTLRARLGSLTQEHTARSELNDLGLDIATDLGQLLLHLAGPFTPKGVWLESATGPTLVAALATLDGVVAEHKAPTTATLRAALTHLQVAAPIATKVLDTHPTLRRFGDKWVRWGSDNADKVEAVLHLLGKPATPADVAAIAGDALTEQSARNALGNEPQFTRTTKQTWALREWGLREYTGVYAEISTRLKAASRPVSITAIVDEVRAALPDVAESSIRTYLNAPGFVVENGTIRHRRDDDGWPKVAPLNTIRGAFHDGTTNVRYAIPVTAEVLRGSGITVSGAVATALGVNPGHRRTFTGPQNELTLTWLLSVTNGASFGSLRGLATTLGALRDDTIVLAFTPDDGTVTATLIAADADTMTRLRMLVGKRQVRNPIATLSRALQCTPDEVIALLTHRGENDLLTLLREPDS</sequence>
<evidence type="ECO:0000313" key="2">
    <source>
        <dbReference type="Proteomes" id="UP000501849"/>
    </source>
</evidence>
<keyword evidence="1" id="KW-0614">Plasmid</keyword>
<protein>
    <submittedName>
        <fullName evidence="1">Uncharacterized protein</fullName>
    </submittedName>
</protein>
<accession>A0A6H0S014</accession>
<dbReference type="RefSeq" id="WP_168140562.1">
    <property type="nucleotide sequence ID" value="NZ_CP038798.1"/>
</dbReference>